<dbReference type="InterPro" id="IPR018392">
    <property type="entry name" value="LysM"/>
</dbReference>
<organism evidence="10 11">
    <name type="scientific">Alicyclobacillus acidocaldarius subsp. acidocaldarius (strain ATCC 27009 / DSM 446 / BCRC 14685 / JCM 5260 / KCTC 1825 / NBRC 15652 / NCIMB 11725 / NRRL B-14509 / 104-IA)</name>
    <name type="common">Bacillus acidocaldarius</name>
    <dbReference type="NCBI Taxonomy" id="521098"/>
    <lineage>
        <taxon>Bacteria</taxon>
        <taxon>Bacillati</taxon>
        <taxon>Bacillota</taxon>
        <taxon>Bacilli</taxon>
        <taxon>Bacillales</taxon>
        <taxon>Alicyclobacillaceae</taxon>
        <taxon>Alicyclobacillus</taxon>
    </lineage>
</organism>
<dbReference type="Proteomes" id="UP000001917">
    <property type="component" value="Chromosome"/>
</dbReference>
<dbReference type="CDD" id="cd00118">
    <property type="entry name" value="LysM"/>
    <property type="match status" value="2"/>
</dbReference>
<dbReference type="eggNOG" id="COG0791">
    <property type="taxonomic scope" value="Bacteria"/>
</dbReference>
<evidence type="ECO:0000256" key="6">
    <source>
        <dbReference type="ARBA" id="ARBA00022807"/>
    </source>
</evidence>
<keyword evidence="11" id="KW-1185">Reference proteome</keyword>
<evidence type="ECO:0000259" key="8">
    <source>
        <dbReference type="PROSITE" id="PS51782"/>
    </source>
</evidence>
<evidence type="ECO:0000256" key="5">
    <source>
        <dbReference type="ARBA" id="ARBA00022801"/>
    </source>
</evidence>
<gene>
    <name evidence="10" type="ordered locus">Aaci_1908</name>
</gene>
<evidence type="ECO:0000256" key="3">
    <source>
        <dbReference type="ARBA" id="ARBA00022729"/>
    </source>
</evidence>
<dbReference type="Pfam" id="PF00877">
    <property type="entry name" value="NLPC_P60"/>
    <property type="match status" value="1"/>
</dbReference>
<dbReference type="InterPro" id="IPR038765">
    <property type="entry name" value="Papain-like_cys_pep_sf"/>
</dbReference>
<evidence type="ECO:0000256" key="7">
    <source>
        <dbReference type="SAM" id="SignalP"/>
    </source>
</evidence>
<keyword evidence="5" id="KW-0378">Hydrolase</keyword>
<dbReference type="STRING" id="521098.Aaci_1908"/>
<protein>
    <submittedName>
        <fullName evidence="10">NLP/P60 protein</fullName>
    </submittedName>
</protein>
<feature type="domain" description="LysM" evidence="8">
    <location>
        <begin position="30"/>
        <end position="73"/>
    </location>
</feature>
<dbReference type="PROSITE" id="PS51782">
    <property type="entry name" value="LYSM"/>
    <property type="match status" value="2"/>
</dbReference>
<feature type="domain" description="LysM" evidence="8">
    <location>
        <begin position="94"/>
        <end position="138"/>
    </location>
</feature>
<dbReference type="Gene3D" id="3.10.350.10">
    <property type="entry name" value="LysM domain"/>
    <property type="match status" value="2"/>
</dbReference>
<dbReference type="PROSITE" id="PS51935">
    <property type="entry name" value="NLPC_P60"/>
    <property type="match status" value="1"/>
</dbReference>
<evidence type="ECO:0000256" key="1">
    <source>
        <dbReference type="ARBA" id="ARBA00007074"/>
    </source>
</evidence>
<dbReference type="MEROPS" id="C40.006"/>
<dbReference type="InterPro" id="IPR051202">
    <property type="entry name" value="Peptidase_C40"/>
</dbReference>
<evidence type="ECO:0000259" key="9">
    <source>
        <dbReference type="PROSITE" id="PS51935"/>
    </source>
</evidence>
<keyword evidence="2" id="KW-0645">Protease</keyword>
<dbReference type="InterPro" id="IPR036779">
    <property type="entry name" value="LysM_dom_sf"/>
</dbReference>
<comment type="similarity">
    <text evidence="1">Belongs to the peptidase C40 family.</text>
</comment>
<dbReference type="GO" id="GO:0008234">
    <property type="term" value="F:cysteine-type peptidase activity"/>
    <property type="evidence" value="ECO:0007669"/>
    <property type="project" value="UniProtKB-KW"/>
</dbReference>
<feature type="domain" description="NlpC/P60" evidence="9">
    <location>
        <begin position="174"/>
        <end position="294"/>
    </location>
</feature>
<dbReference type="SUPFAM" id="SSF54001">
    <property type="entry name" value="Cysteine proteinases"/>
    <property type="match status" value="1"/>
</dbReference>
<dbReference type="Gene3D" id="3.90.1720.10">
    <property type="entry name" value="endopeptidase domain like (from Nostoc punctiforme)"/>
    <property type="match status" value="1"/>
</dbReference>
<reference evidence="11" key="1">
    <citation type="submission" date="2009-09" db="EMBL/GenBank/DDBJ databases">
        <title>The complete chromosome of Alicyclobacillus acidocaldarius subsp. acidocaldarius DSM 446.</title>
        <authorList>
            <consortium name="US DOE Joint Genome Institute (JGI-PGF)"/>
            <person name="Lucas S."/>
            <person name="Copeland A."/>
            <person name="Lapidus A."/>
            <person name="Glavina del Rio T."/>
            <person name="Dalin E."/>
            <person name="Tice H."/>
            <person name="Bruce D."/>
            <person name="Goodwin L."/>
            <person name="Pitluck S."/>
            <person name="Kyrpides N."/>
            <person name="Mavromatis K."/>
            <person name="Ivanova N."/>
            <person name="Ovchinnikova G."/>
            <person name="Chertkov O."/>
            <person name="Sims D."/>
            <person name="Brettin T."/>
            <person name="Detter J.C."/>
            <person name="Han C."/>
            <person name="Larimer F."/>
            <person name="Land M."/>
            <person name="Hauser L."/>
            <person name="Markowitz V."/>
            <person name="Cheng J.-F."/>
            <person name="Hugenholtz P."/>
            <person name="Woyke T."/>
            <person name="Wu D."/>
            <person name="Pukall R."/>
            <person name="Klenk H.-P."/>
            <person name="Eisen J.A."/>
        </authorList>
    </citation>
    <scope>NUCLEOTIDE SEQUENCE [LARGE SCALE GENOMIC DNA]</scope>
    <source>
        <strain evidence="11">ATCC 27009 / DSM 446 / BCRC 14685 / JCM 5260 / KCTC 1825 / NBRC 15652 / NCIMB 11725 / NRRL B-14509 / 104-IA</strain>
    </source>
</reference>
<feature type="signal peptide" evidence="7">
    <location>
        <begin position="1"/>
        <end position="27"/>
    </location>
</feature>
<accession>C8WXV8</accession>
<dbReference type="InterPro" id="IPR000064">
    <property type="entry name" value="NLP_P60_dom"/>
</dbReference>
<reference evidence="10 11" key="2">
    <citation type="journal article" date="2010" name="Stand. Genomic Sci.">
        <title>Complete genome sequence of Alicyclobacillus acidocaldarius type strain (104-IA).</title>
        <authorList>
            <person name="Mavromatis K."/>
            <person name="Sikorski J."/>
            <person name="Lapidus A."/>
            <person name="Glavina Del Rio T."/>
            <person name="Copeland A."/>
            <person name="Tice H."/>
            <person name="Cheng J.F."/>
            <person name="Lucas S."/>
            <person name="Chen F."/>
            <person name="Nolan M."/>
            <person name="Bruce D."/>
            <person name="Goodwin L."/>
            <person name="Pitluck S."/>
            <person name="Ivanova N."/>
            <person name="Ovchinnikova G."/>
            <person name="Pati A."/>
            <person name="Chen A."/>
            <person name="Palaniappan K."/>
            <person name="Land M."/>
            <person name="Hauser L."/>
            <person name="Chang Y.J."/>
            <person name="Jeffries C.D."/>
            <person name="Chain P."/>
            <person name="Meincke L."/>
            <person name="Sims D."/>
            <person name="Chertkov O."/>
            <person name="Han C."/>
            <person name="Brettin T."/>
            <person name="Detter J.C."/>
            <person name="Wahrenburg C."/>
            <person name="Rohde M."/>
            <person name="Pukall R."/>
            <person name="Goker M."/>
            <person name="Bristow J."/>
            <person name="Eisen J.A."/>
            <person name="Markowitz V."/>
            <person name="Hugenholtz P."/>
            <person name="Klenk H.P."/>
            <person name="Kyrpides N.C."/>
        </authorList>
    </citation>
    <scope>NUCLEOTIDE SEQUENCE [LARGE SCALE GENOMIC DNA]</scope>
    <source>
        <strain evidence="11">ATCC 27009 / DSM 446 / BCRC 14685 / JCM 5260 / KCTC 1825 / NBRC 15652 / NCIMB 11725 / NRRL B-14509 / 104-IA</strain>
    </source>
</reference>
<evidence type="ECO:0000256" key="2">
    <source>
        <dbReference type="ARBA" id="ARBA00022670"/>
    </source>
</evidence>
<evidence type="ECO:0000313" key="11">
    <source>
        <dbReference type="Proteomes" id="UP000001917"/>
    </source>
</evidence>
<evidence type="ECO:0000256" key="4">
    <source>
        <dbReference type="ARBA" id="ARBA00022737"/>
    </source>
</evidence>
<feature type="chain" id="PRO_5002993740" evidence="7">
    <location>
        <begin position="28"/>
        <end position="298"/>
    </location>
</feature>
<keyword evidence="6" id="KW-0788">Thiol protease</keyword>
<sequence length="298" mass="31433">MRSRIAASVGWLAACLGVSFVPATALASSATYTVRAGDSLYGIAAKFHVTVRQLELWNHLSSDVIHPGQVLVVSQGGSTSASSSAPSSSRSEASTYVVEPGDSLWSISEKFHITVSQLEAWNGLTSSSAIHPGESLRVSSPKALFSSVNSAAKPASLSSRGSSPGSWNAPLTQSALGFAVADYARTFLGDPYEWGANGPSAFDCSGLIQYVYAHFYIQLPRTSYAQYEVGVPVSEGDLEPGDIVFFDTYGSGPSHDGIYLGNGQFINAASTSVEIDSLSDPYWADHYIGARRVIGQNG</sequence>
<dbReference type="HOGENOM" id="CLU_016043_1_1_9"/>
<name>C8WXV8_ALIAD</name>
<keyword evidence="4" id="KW-0677">Repeat</keyword>
<dbReference type="CAZy" id="CBM50">
    <property type="family name" value="Carbohydrate-Binding Module Family 50"/>
</dbReference>
<dbReference type="KEGG" id="aac:Aaci_1908"/>
<dbReference type="AlphaFoldDB" id="C8WXV8"/>
<dbReference type="eggNOG" id="COG1388">
    <property type="taxonomic scope" value="Bacteria"/>
</dbReference>
<dbReference type="Pfam" id="PF01476">
    <property type="entry name" value="LysM"/>
    <property type="match status" value="2"/>
</dbReference>
<dbReference type="SUPFAM" id="SSF54106">
    <property type="entry name" value="LysM domain"/>
    <property type="match status" value="2"/>
</dbReference>
<keyword evidence="3 7" id="KW-0732">Signal</keyword>
<evidence type="ECO:0000313" key="10">
    <source>
        <dbReference type="EMBL" id="ACV58920.1"/>
    </source>
</evidence>
<dbReference type="PANTHER" id="PTHR47053">
    <property type="entry name" value="MUREIN DD-ENDOPEPTIDASE MEPH-RELATED"/>
    <property type="match status" value="1"/>
</dbReference>
<dbReference type="GO" id="GO:0006508">
    <property type="term" value="P:proteolysis"/>
    <property type="evidence" value="ECO:0007669"/>
    <property type="project" value="UniProtKB-KW"/>
</dbReference>
<proteinExistence type="inferred from homology"/>
<dbReference type="SMART" id="SM00257">
    <property type="entry name" value="LysM"/>
    <property type="match status" value="2"/>
</dbReference>
<dbReference type="EMBL" id="CP001727">
    <property type="protein sequence ID" value="ACV58920.1"/>
    <property type="molecule type" value="Genomic_DNA"/>
</dbReference>
<dbReference type="PROSITE" id="PS51257">
    <property type="entry name" value="PROKAR_LIPOPROTEIN"/>
    <property type="match status" value="1"/>
</dbReference>
<dbReference type="PANTHER" id="PTHR47053:SF1">
    <property type="entry name" value="MUREIN DD-ENDOPEPTIDASE MEPH-RELATED"/>
    <property type="match status" value="1"/>
</dbReference>